<dbReference type="Gene3D" id="2.60.120.260">
    <property type="entry name" value="Galactose-binding domain-like"/>
    <property type="match status" value="1"/>
</dbReference>
<dbReference type="InterPro" id="IPR003305">
    <property type="entry name" value="CenC_carb-bd"/>
</dbReference>
<evidence type="ECO:0000313" key="9">
    <source>
        <dbReference type="Proteomes" id="UP000235145"/>
    </source>
</evidence>
<evidence type="ECO:0000256" key="1">
    <source>
        <dbReference type="ARBA" id="ARBA00007495"/>
    </source>
</evidence>
<dbReference type="Proteomes" id="UP000235145">
    <property type="component" value="Unassembled WGS sequence"/>
</dbReference>
<reference evidence="8 9" key="1">
    <citation type="journal article" date="2017" name="Nat. Commun.">
        <title>Genome assembly with in vitro proximity ligation data and whole-genome triplication in lettuce.</title>
        <authorList>
            <person name="Reyes-Chin-Wo S."/>
            <person name="Wang Z."/>
            <person name="Yang X."/>
            <person name="Kozik A."/>
            <person name="Arikit S."/>
            <person name="Song C."/>
            <person name="Xia L."/>
            <person name="Froenicke L."/>
            <person name="Lavelle D.O."/>
            <person name="Truco M.J."/>
            <person name="Xia R."/>
            <person name="Zhu S."/>
            <person name="Xu C."/>
            <person name="Xu H."/>
            <person name="Xu X."/>
            <person name="Cox K."/>
            <person name="Korf I."/>
            <person name="Meyers B.C."/>
            <person name="Michelmore R.W."/>
        </authorList>
    </citation>
    <scope>NUCLEOTIDE SEQUENCE [LARGE SCALE GENOMIC DNA]</scope>
    <source>
        <strain evidence="9">cv. Salinas</strain>
        <tissue evidence="8">Seedlings</tissue>
    </source>
</reference>
<dbReference type="EMBL" id="NBSK02000009">
    <property type="protein sequence ID" value="KAJ0188549.1"/>
    <property type="molecule type" value="Genomic_DNA"/>
</dbReference>
<dbReference type="InterPro" id="IPR017853">
    <property type="entry name" value="GH"/>
</dbReference>
<proteinExistence type="inferred from homology"/>
<dbReference type="Gene3D" id="3.20.20.80">
    <property type="entry name" value="Glycosidases"/>
    <property type="match status" value="1"/>
</dbReference>
<dbReference type="InterPro" id="IPR008979">
    <property type="entry name" value="Galactose-bd-like_sf"/>
</dbReference>
<keyword evidence="9" id="KW-1185">Reference proteome</keyword>
<accession>A0A9R1UJZ6</accession>
<dbReference type="InterPro" id="IPR001000">
    <property type="entry name" value="GH10_dom"/>
</dbReference>
<feature type="domain" description="GH10" evidence="7">
    <location>
        <begin position="258"/>
        <end position="553"/>
    </location>
</feature>
<dbReference type="AlphaFoldDB" id="A0A9R1UJZ6"/>
<keyword evidence="6" id="KW-1133">Transmembrane helix</keyword>
<keyword evidence="6" id="KW-0472">Membrane</keyword>
<organism evidence="8 9">
    <name type="scientific">Lactuca sativa</name>
    <name type="common">Garden lettuce</name>
    <dbReference type="NCBI Taxonomy" id="4236"/>
    <lineage>
        <taxon>Eukaryota</taxon>
        <taxon>Viridiplantae</taxon>
        <taxon>Streptophyta</taxon>
        <taxon>Embryophyta</taxon>
        <taxon>Tracheophyta</taxon>
        <taxon>Spermatophyta</taxon>
        <taxon>Magnoliopsida</taxon>
        <taxon>eudicotyledons</taxon>
        <taxon>Gunneridae</taxon>
        <taxon>Pentapetalae</taxon>
        <taxon>asterids</taxon>
        <taxon>campanulids</taxon>
        <taxon>Asterales</taxon>
        <taxon>Asteraceae</taxon>
        <taxon>Cichorioideae</taxon>
        <taxon>Cichorieae</taxon>
        <taxon>Lactucinae</taxon>
        <taxon>Lactuca</taxon>
    </lineage>
</organism>
<dbReference type="GO" id="GO:0045493">
    <property type="term" value="P:xylan catabolic process"/>
    <property type="evidence" value="ECO:0000318"/>
    <property type="project" value="GO_Central"/>
</dbReference>
<feature type="transmembrane region" description="Helical" evidence="6">
    <location>
        <begin position="35"/>
        <end position="53"/>
    </location>
</feature>
<gene>
    <name evidence="8" type="ORF">LSAT_V11C900491960</name>
</gene>
<dbReference type="SUPFAM" id="SSF51445">
    <property type="entry name" value="(Trans)glycosidases"/>
    <property type="match status" value="1"/>
</dbReference>
<dbReference type="Pfam" id="PF02018">
    <property type="entry name" value="CBM_4_9"/>
    <property type="match status" value="1"/>
</dbReference>
<evidence type="ECO:0000313" key="8">
    <source>
        <dbReference type="EMBL" id="KAJ0188549.1"/>
    </source>
</evidence>
<keyword evidence="3" id="KW-0378">Hydrolase</keyword>
<dbReference type="PROSITE" id="PS51760">
    <property type="entry name" value="GH10_2"/>
    <property type="match status" value="1"/>
</dbReference>
<name>A0A9R1UJZ6_LACSA</name>
<evidence type="ECO:0000256" key="6">
    <source>
        <dbReference type="SAM" id="Phobius"/>
    </source>
</evidence>
<keyword evidence="6" id="KW-0812">Transmembrane</keyword>
<sequence>MRSFLLQYIIVCYFRVAQNFKTCYNEDENTVLFDSNIVLLFLHFWLLFSYMFLIKWVCCAGFVANATPYDYSFTNECLENPKNPQYNGGIVVNPEFKEGLNGWTSFGNAKLQVRRSETGNEFIVAHQRNQSFDSVSQEFFMDHEKLYTFSAWVQISHGDDATVVATFRTPTGFYDVGLTMAKPGCWSMLKGGITVNQSGSTQLYFQSKNTSIDIWVDSVSLQPFTQEEWRAHRYQSIEKERKSKVKIHAVDSEGKPLVNQKITISQKLSNFPFGCAINTNILTNEAYKNWFTSRFKYTTFENEMKWYTNERVQNQEDYSSSDALLEFTKSNGISVRGHNVFWDDPKYQPSWVPNLESQQLEDATTKRINSVMGRYSGQVIAWDVVNENMHFDFLERKLGGMGSSSKFYSMASVLDGHADLFLNEYNTIEEPGDELSSPDSYLKKIEEIRSGGYHGPLSIGLEGHFTNVDIPYMRSAIDKLASSRLPIWITELDVQPGPNQGELLEQVLREAHAHPAVNGIVLWSAWSPEGCYRMCLTDNDFRNLATGDVVDNIINEFFGVVVMGMTDESGFYETSLIHGDYEVSYQNETDVKSSRISQDFKVEASGSSEDFLNIKISG</sequence>
<evidence type="ECO:0000256" key="4">
    <source>
        <dbReference type="ARBA" id="ARBA00023277"/>
    </source>
</evidence>
<evidence type="ECO:0000259" key="7">
    <source>
        <dbReference type="PROSITE" id="PS51760"/>
    </source>
</evidence>
<keyword evidence="5" id="KW-0624">Polysaccharide degradation</keyword>
<evidence type="ECO:0000256" key="5">
    <source>
        <dbReference type="ARBA" id="ARBA00023326"/>
    </source>
</evidence>
<dbReference type="PANTHER" id="PTHR31490">
    <property type="entry name" value="GLYCOSYL HYDROLASE"/>
    <property type="match status" value="1"/>
</dbReference>
<dbReference type="GO" id="GO:0031176">
    <property type="term" value="F:endo-1,4-beta-xylanase activity"/>
    <property type="evidence" value="ECO:0000318"/>
    <property type="project" value="GO_Central"/>
</dbReference>
<dbReference type="PANTHER" id="PTHR31490:SF2">
    <property type="entry name" value="GLYCOSYL HYDROLASE FAMILY 10 PROTEIN"/>
    <property type="match status" value="1"/>
</dbReference>
<protein>
    <recommendedName>
        <fullName evidence="7">GH10 domain-containing protein</fullName>
    </recommendedName>
</protein>
<dbReference type="InterPro" id="IPR044846">
    <property type="entry name" value="GH10"/>
</dbReference>
<evidence type="ECO:0000256" key="2">
    <source>
        <dbReference type="ARBA" id="ARBA00022737"/>
    </source>
</evidence>
<keyword evidence="2" id="KW-0677">Repeat</keyword>
<comment type="caution">
    <text evidence="8">The sequence shown here is derived from an EMBL/GenBank/DDBJ whole genome shotgun (WGS) entry which is preliminary data.</text>
</comment>
<comment type="similarity">
    <text evidence="1">Belongs to the glycosyl hydrolase 10 (cellulase F) family.</text>
</comment>
<evidence type="ECO:0000256" key="3">
    <source>
        <dbReference type="ARBA" id="ARBA00022801"/>
    </source>
</evidence>
<dbReference type="SUPFAM" id="SSF49785">
    <property type="entry name" value="Galactose-binding domain-like"/>
    <property type="match status" value="1"/>
</dbReference>
<dbReference type="Pfam" id="PF00331">
    <property type="entry name" value="Glyco_hydro_10"/>
    <property type="match status" value="1"/>
</dbReference>
<keyword evidence="4" id="KW-0119">Carbohydrate metabolism</keyword>
<dbReference type="SMART" id="SM00633">
    <property type="entry name" value="Glyco_10"/>
    <property type="match status" value="1"/>
</dbReference>